<evidence type="ECO:0000313" key="2">
    <source>
        <dbReference type="Proteomes" id="UP001293254"/>
    </source>
</evidence>
<comment type="caution">
    <text evidence="1">The sequence shown here is derived from an EMBL/GenBank/DDBJ whole genome shotgun (WGS) entry which is preliminary data.</text>
</comment>
<dbReference type="Proteomes" id="UP001293254">
    <property type="component" value="Unassembled WGS sequence"/>
</dbReference>
<name>A0AAE1YSK2_9LAMI</name>
<gene>
    <name evidence="1" type="ORF">Salat_0652200</name>
</gene>
<reference evidence="1" key="1">
    <citation type="submission" date="2020-06" db="EMBL/GenBank/DDBJ databases">
        <authorList>
            <person name="Li T."/>
            <person name="Hu X."/>
            <person name="Zhang T."/>
            <person name="Song X."/>
            <person name="Zhang H."/>
            <person name="Dai N."/>
            <person name="Sheng W."/>
            <person name="Hou X."/>
            <person name="Wei L."/>
        </authorList>
    </citation>
    <scope>NUCLEOTIDE SEQUENCE</scope>
    <source>
        <strain evidence="1">3651</strain>
        <tissue evidence="1">Leaf</tissue>
    </source>
</reference>
<protein>
    <submittedName>
        <fullName evidence="1">Uncharacterized protein</fullName>
    </submittedName>
</protein>
<dbReference type="AlphaFoldDB" id="A0AAE1YSK2"/>
<reference evidence="1" key="2">
    <citation type="journal article" date="2024" name="Plant">
        <title>Genomic evolution and insights into agronomic trait innovations of Sesamum species.</title>
        <authorList>
            <person name="Miao H."/>
            <person name="Wang L."/>
            <person name="Qu L."/>
            <person name="Liu H."/>
            <person name="Sun Y."/>
            <person name="Le M."/>
            <person name="Wang Q."/>
            <person name="Wei S."/>
            <person name="Zheng Y."/>
            <person name="Lin W."/>
            <person name="Duan Y."/>
            <person name="Cao H."/>
            <person name="Xiong S."/>
            <person name="Wang X."/>
            <person name="Wei L."/>
            <person name="Li C."/>
            <person name="Ma Q."/>
            <person name="Ju M."/>
            <person name="Zhao R."/>
            <person name="Li G."/>
            <person name="Mu C."/>
            <person name="Tian Q."/>
            <person name="Mei H."/>
            <person name="Zhang T."/>
            <person name="Gao T."/>
            <person name="Zhang H."/>
        </authorList>
    </citation>
    <scope>NUCLEOTIDE SEQUENCE</scope>
    <source>
        <strain evidence="1">3651</strain>
    </source>
</reference>
<accession>A0AAE1YSK2</accession>
<sequence length="133" mass="14909">MAPSPTAVCSGSLEYLISYPYGFLSAKPTNLLLICLPPVTLLRFLHQEGACPFLVCFPHLPPHNCPQPTLLLVILALHRTFPNIQFTLLVLLLIITHHCTIPSMNKRHLELPLLIFPIPCPVLSIIHFLNPNY</sequence>
<proteinExistence type="predicted"/>
<evidence type="ECO:0000313" key="1">
    <source>
        <dbReference type="EMBL" id="KAK4434893.1"/>
    </source>
</evidence>
<dbReference type="EMBL" id="JACGWO010000002">
    <property type="protein sequence ID" value="KAK4434893.1"/>
    <property type="molecule type" value="Genomic_DNA"/>
</dbReference>
<keyword evidence="2" id="KW-1185">Reference proteome</keyword>
<organism evidence="1 2">
    <name type="scientific">Sesamum alatum</name>
    <dbReference type="NCBI Taxonomy" id="300844"/>
    <lineage>
        <taxon>Eukaryota</taxon>
        <taxon>Viridiplantae</taxon>
        <taxon>Streptophyta</taxon>
        <taxon>Embryophyta</taxon>
        <taxon>Tracheophyta</taxon>
        <taxon>Spermatophyta</taxon>
        <taxon>Magnoliopsida</taxon>
        <taxon>eudicotyledons</taxon>
        <taxon>Gunneridae</taxon>
        <taxon>Pentapetalae</taxon>
        <taxon>asterids</taxon>
        <taxon>lamiids</taxon>
        <taxon>Lamiales</taxon>
        <taxon>Pedaliaceae</taxon>
        <taxon>Sesamum</taxon>
    </lineage>
</organism>